<dbReference type="InterPro" id="IPR000891">
    <property type="entry name" value="PYR_CT"/>
</dbReference>
<evidence type="ECO:0000313" key="6">
    <source>
        <dbReference type="Proteomes" id="UP000509667"/>
    </source>
</evidence>
<dbReference type="EMBL" id="CP058910">
    <property type="protein sequence ID" value="QLH77892.1"/>
    <property type="molecule type" value="Genomic_DNA"/>
</dbReference>
<keyword evidence="6" id="KW-1185">Reference proteome</keyword>
<evidence type="ECO:0000256" key="2">
    <source>
        <dbReference type="ARBA" id="ARBA00029993"/>
    </source>
</evidence>
<dbReference type="Proteomes" id="UP000509667">
    <property type="component" value="Chromosome"/>
</dbReference>
<feature type="domain" description="Pyruvate carboxyltransferase" evidence="4">
    <location>
        <begin position="6"/>
        <end position="256"/>
    </location>
</feature>
<dbReference type="Gene3D" id="3.20.20.70">
    <property type="entry name" value="Aldolase class I"/>
    <property type="match status" value="1"/>
</dbReference>
<evidence type="ECO:0000313" key="5">
    <source>
        <dbReference type="EMBL" id="QLH77892.1"/>
    </source>
</evidence>
<reference evidence="5 6" key="1">
    <citation type="submission" date="2020-07" db="EMBL/GenBank/DDBJ databases">
        <title>Halosimplex pelagicum sp. nov. and Halosimplex rubrum sp. nov., isolated from salted brown alga Laminaria, and emended description of the genus Halosimplex.</title>
        <authorList>
            <person name="Cui H."/>
        </authorList>
    </citation>
    <scope>NUCLEOTIDE SEQUENCE [LARGE SCALE GENOMIC DNA]</scope>
    <source>
        <strain evidence="5 6">R27</strain>
    </source>
</reference>
<accession>A0A7D5TLX6</accession>
<dbReference type="GO" id="GO:0009098">
    <property type="term" value="P:L-leucine biosynthetic process"/>
    <property type="evidence" value="ECO:0007669"/>
    <property type="project" value="TreeGrafter"/>
</dbReference>
<dbReference type="InterPro" id="IPR050073">
    <property type="entry name" value="2-IPM_HCS-like"/>
</dbReference>
<dbReference type="Pfam" id="PF00682">
    <property type="entry name" value="HMGL-like"/>
    <property type="match status" value="1"/>
</dbReference>
<dbReference type="GeneID" id="56078505"/>
<proteinExistence type="predicted"/>
<dbReference type="RefSeq" id="WP_179907816.1">
    <property type="nucleotide sequence ID" value="NZ_CP058910.1"/>
</dbReference>
<protein>
    <recommendedName>
        <fullName evidence="2">Alpha-IPM synthase</fullName>
    </recommendedName>
</protein>
<feature type="region of interest" description="Disordered" evidence="3">
    <location>
        <begin position="321"/>
        <end position="341"/>
    </location>
</feature>
<dbReference type="SUPFAM" id="SSF51569">
    <property type="entry name" value="Aldolase"/>
    <property type="match status" value="1"/>
</dbReference>
<dbReference type="InterPro" id="IPR013785">
    <property type="entry name" value="Aldolase_TIM"/>
</dbReference>
<dbReference type="PANTHER" id="PTHR10277">
    <property type="entry name" value="HOMOCITRATE SYNTHASE-RELATED"/>
    <property type="match status" value="1"/>
</dbReference>
<dbReference type="KEGG" id="hrr:HZS55_11540"/>
<dbReference type="PROSITE" id="PS50991">
    <property type="entry name" value="PYR_CT"/>
    <property type="match status" value="1"/>
</dbReference>
<comment type="function">
    <text evidence="1">Catalyzes the condensation of the acetyl group of acetyl-CoA with 3-methyl-2-oxobutanoate (2-oxoisovalerate) to form 3-carboxy-3-hydroxy-4-methylpentanoate (2-isopropylmalate).</text>
</comment>
<feature type="compositionally biased region" description="Basic and acidic residues" evidence="3">
    <location>
        <begin position="332"/>
        <end position="341"/>
    </location>
</feature>
<dbReference type="OrthoDB" id="299534at2157"/>
<organism evidence="5 6">
    <name type="scientific">Halosimplex rubrum</name>
    <dbReference type="NCBI Taxonomy" id="869889"/>
    <lineage>
        <taxon>Archaea</taxon>
        <taxon>Methanobacteriati</taxon>
        <taxon>Methanobacteriota</taxon>
        <taxon>Stenosarchaea group</taxon>
        <taxon>Halobacteria</taxon>
        <taxon>Halobacteriales</taxon>
        <taxon>Haloarculaceae</taxon>
        <taxon>Halosimplex</taxon>
    </lineage>
</organism>
<name>A0A7D5TLX6_9EURY</name>
<dbReference type="GO" id="GO:0003852">
    <property type="term" value="F:2-isopropylmalate synthase activity"/>
    <property type="evidence" value="ECO:0007669"/>
    <property type="project" value="TreeGrafter"/>
</dbReference>
<dbReference type="AlphaFoldDB" id="A0A7D5TLX6"/>
<gene>
    <name evidence="5" type="ORF">HZS55_11540</name>
</gene>
<dbReference type="PANTHER" id="PTHR10277:SF9">
    <property type="entry name" value="2-ISOPROPYLMALATE SYNTHASE 1, CHLOROPLASTIC-RELATED"/>
    <property type="match status" value="1"/>
</dbReference>
<evidence type="ECO:0000256" key="1">
    <source>
        <dbReference type="ARBA" id="ARBA00003715"/>
    </source>
</evidence>
<evidence type="ECO:0000259" key="4">
    <source>
        <dbReference type="PROSITE" id="PS50991"/>
    </source>
</evidence>
<evidence type="ECO:0000256" key="3">
    <source>
        <dbReference type="SAM" id="MobiDB-lite"/>
    </source>
</evidence>
<sequence>MTLAGATVVEEVVRDGSYVSDFQFDPPKLAALVDRIDDLSFVDLLDVGPGTGFGTTNPDPHPPDGEHLRIVSKAVSDTGLTTLMLPGVAGPGEVDLVAAYESSFDLVRVGVDADDPLAARPLLRELADLDVRVSLNLLKTYLVSPTEAADAARVGIEHGADTVYVVDSAGGFTPADVESYVGAMADVDAAVGYHGHDNIGFGLANAQRAIDCGASYVDVSLQGLGRSAGNTQTELLAGRYLSDVSRADWRRLREIEGLLEDVYPDASGVAVDDVLYGLADFHSSFSDQLRALAAEYDASFVDLLVFAAEHDCATVDDVRSTYEATAEPTKPATDRPERRRN</sequence>